<dbReference type="InterPro" id="IPR000792">
    <property type="entry name" value="Tscrpt_reg_LuxR_C"/>
</dbReference>
<gene>
    <name evidence="3" type="ORF">KK097_10215</name>
</gene>
<sequence>MSHSPTTPSATPPSLPDAVRHTGTRDGWAAAAKLVEEHWDALAATDPEQLLAGVKALPGEAFIRNPGLTIAANHLEHVAIGGRPARVHAAMEHDRSALVGASPLDRLIALTSDSAAARTQDDPARAAELAEQALDELDALPAAAATPIGKSLAHLRMQWARSLDAADRPRARLEYERTYEVALATEQLRVARRAASQAAWLHAERGRLDLATTWVTRAADTGVTDTRYDAALLLTQALMGIDSDDLAAAKAFLDQADEAGVGEYWAAALWVHSLYAHNVADAAVTETRLANCVQEHPGVLEAAGFDGRLSRACRVRVLLLRGRVAENLDTLAALSPSDRVIAAAVAHVERRDRDAMRLSQPITETGVEPRLQSNALLVHAAATLALGYTDTATHAFIRADALIQHAGLHTGYETIAPDDLQQLVELSGSETHAAIRISSARRDLSNLTPRENDILALLTTELTTGEIASTLFISTNTLKTMTRRLYRKLEVNSRQQAVDHAHRAGFPNGRTSPK</sequence>
<dbReference type="Pfam" id="PF00196">
    <property type="entry name" value="GerE"/>
    <property type="match status" value="1"/>
</dbReference>
<dbReference type="InterPro" id="IPR016032">
    <property type="entry name" value="Sig_transdc_resp-reg_C-effctor"/>
</dbReference>
<dbReference type="PRINTS" id="PR00038">
    <property type="entry name" value="HTHLUXR"/>
</dbReference>
<evidence type="ECO:0000313" key="4">
    <source>
        <dbReference type="Proteomes" id="UP001519641"/>
    </source>
</evidence>
<dbReference type="CDD" id="cd06170">
    <property type="entry name" value="LuxR_C_like"/>
    <property type="match status" value="1"/>
</dbReference>
<dbReference type="SUPFAM" id="SSF46894">
    <property type="entry name" value="C-terminal effector domain of the bipartite response regulators"/>
    <property type="match status" value="1"/>
</dbReference>
<organism evidence="3 4">
    <name type="scientific">Curtobacterium aurantiacum</name>
    <dbReference type="NCBI Taxonomy" id="3236919"/>
    <lineage>
        <taxon>Bacteria</taxon>
        <taxon>Bacillati</taxon>
        <taxon>Actinomycetota</taxon>
        <taxon>Actinomycetes</taxon>
        <taxon>Micrococcales</taxon>
        <taxon>Microbacteriaceae</taxon>
        <taxon>Curtobacterium</taxon>
    </lineage>
</organism>
<dbReference type="InterPro" id="IPR036388">
    <property type="entry name" value="WH-like_DNA-bd_sf"/>
</dbReference>
<dbReference type="SMART" id="SM00421">
    <property type="entry name" value="HTH_LUXR"/>
    <property type="match status" value="1"/>
</dbReference>
<evidence type="ECO:0000256" key="1">
    <source>
        <dbReference type="SAM" id="MobiDB-lite"/>
    </source>
</evidence>
<evidence type="ECO:0000313" key="3">
    <source>
        <dbReference type="EMBL" id="MBT1588186.1"/>
    </source>
</evidence>
<comment type="caution">
    <text evidence="3">The sequence shown here is derived from an EMBL/GenBank/DDBJ whole genome shotgun (WGS) entry which is preliminary data.</text>
</comment>
<evidence type="ECO:0000259" key="2">
    <source>
        <dbReference type="PROSITE" id="PS50043"/>
    </source>
</evidence>
<feature type="region of interest" description="Disordered" evidence="1">
    <location>
        <begin position="1"/>
        <end position="22"/>
    </location>
</feature>
<protein>
    <recommendedName>
        <fullName evidence="2">HTH luxR-type domain-containing protein</fullName>
    </recommendedName>
</protein>
<dbReference type="Proteomes" id="UP001519641">
    <property type="component" value="Unassembled WGS sequence"/>
</dbReference>
<dbReference type="Gene3D" id="1.10.10.10">
    <property type="entry name" value="Winged helix-like DNA-binding domain superfamily/Winged helix DNA-binding domain"/>
    <property type="match status" value="1"/>
</dbReference>
<feature type="domain" description="HTH luxR-type" evidence="2">
    <location>
        <begin position="440"/>
        <end position="505"/>
    </location>
</feature>
<name>A0ABS5VH02_9MICO</name>
<reference evidence="3 4" key="1">
    <citation type="submission" date="2021-05" db="EMBL/GenBank/DDBJ databases">
        <title>Whole genome sequence of Curtobacterium flaccumfaciens pv. flaccumfaciens strain CFBP 8819.</title>
        <authorList>
            <person name="Osdaghi E."/>
            <person name="Taghouti G."/>
            <person name="Portier P."/>
            <person name="Fazliarab A."/>
            <person name="Taghavi S.M."/>
            <person name="Briand M."/>
            <person name="Le-Saux M."/>
            <person name="Jacques M.-A."/>
        </authorList>
    </citation>
    <scope>NUCLEOTIDE SEQUENCE [LARGE SCALE GENOMIC DNA]</scope>
    <source>
        <strain evidence="3 4">CFBP 8819</strain>
    </source>
</reference>
<dbReference type="PROSITE" id="PS50043">
    <property type="entry name" value="HTH_LUXR_2"/>
    <property type="match status" value="1"/>
</dbReference>
<keyword evidence="4" id="KW-1185">Reference proteome</keyword>
<dbReference type="RefSeq" id="WP_214544631.1">
    <property type="nucleotide sequence ID" value="NZ_JAHEWS010000013.1"/>
</dbReference>
<proteinExistence type="predicted"/>
<accession>A0ABS5VH02</accession>
<dbReference type="EMBL" id="JAHEWS010000013">
    <property type="protein sequence ID" value="MBT1588186.1"/>
    <property type="molecule type" value="Genomic_DNA"/>
</dbReference>